<dbReference type="EMBL" id="CAJMWT010001576">
    <property type="protein sequence ID" value="CAE6410207.1"/>
    <property type="molecule type" value="Genomic_DNA"/>
</dbReference>
<gene>
    <name evidence="1" type="ORF">RDB_LOCUS43393</name>
</gene>
<reference evidence="1" key="1">
    <citation type="submission" date="2021-01" db="EMBL/GenBank/DDBJ databases">
        <authorList>
            <person name="Kaushik A."/>
        </authorList>
    </citation>
    <scope>NUCLEOTIDE SEQUENCE</scope>
    <source>
        <strain evidence="1">AG2-2IIIB</strain>
    </source>
</reference>
<evidence type="ECO:0000313" key="1">
    <source>
        <dbReference type="EMBL" id="CAE6410207.1"/>
    </source>
</evidence>
<evidence type="ECO:0000313" key="2">
    <source>
        <dbReference type="Proteomes" id="UP000663843"/>
    </source>
</evidence>
<sequence length="176" mass="20112">MPLRQKFNKLTSDAKSRIFSDSDVAKFKSPLVAISTSSDDQSHDWLNLLVLEQSLCHDDPLWEAIKELNKCSATIEIQLNRYSEYCEIRDEFTTLCKKLGQSYNKAMKEHITPLHVTKALRWFCQSIQKDLSYLQKADGYSGEASGVEDHTNHLFDGYSRVRSHLRCISVSCDVCG</sequence>
<accession>A0A8H2WYW7</accession>
<dbReference type="Proteomes" id="UP000663843">
    <property type="component" value="Unassembled WGS sequence"/>
</dbReference>
<proteinExistence type="predicted"/>
<name>A0A8H2WYW7_9AGAM</name>
<protein>
    <submittedName>
        <fullName evidence="1">Uncharacterized protein</fullName>
    </submittedName>
</protein>
<organism evidence="1 2">
    <name type="scientific">Rhizoctonia solani</name>
    <dbReference type="NCBI Taxonomy" id="456999"/>
    <lineage>
        <taxon>Eukaryota</taxon>
        <taxon>Fungi</taxon>
        <taxon>Dikarya</taxon>
        <taxon>Basidiomycota</taxon>
        <taxon>Agaricomycotina</taxon>
        <taxon>Agaricomycetes</taxon>
        <taxon>Cantharellales</taxon>
        <taxon>Ceratobasidiaceae</taxon>
        <taxon>Rhizoctonia</taxon>
    </lineage>
</organism>
<dbReference type="AlphaFoldDB" id="A0A8H2WYW7"/>
<comment type="caution">
    <text evidence="1">The sequence shown here is derived from an EMBL/GenBank/DDBJ whole genome shotgun (WGS) entry which is preliminary data.</text>
</comment>